<sequence length="335" mass="36525">MSYMENKLVYVIALTVMSSHSVSGHGLTLDNLTSPSLESNIKELTTKMAPLTLQDDGPGPITYADDLMACILTGGGPILMQQLSKLWSASSQLEEPEDPVVSQDASGITFSDVQSTLLSASNEIHASSTTLPLHPPPTMLNNPSTHPSRNWRTQALTHPAASALCRPTPMLYVKAEQSINHIDTNTGLLLQRMCVLLLADLSSDVASSRKQLTEIALELKNLRESLAHVRYGHEDAFKERKVTIVKVFHEIEGKQTMADAILPLAEESLEPLLYTANYIFNQCLDSLNVVAQLITLLGVICNCIAGMSCIMCDMIIAMSTLIVWLTMAANLMEDS</sequence>
<reference evidence="2" key="1">
    <citation type="submission" date="2023-06" db="EMBL/GenBank/DDBJ databases">
        <authorList>
            <consortium name="Lawrence Berkeley National Laboratory"/>
            <person name="Ahrendt S."/>
            <person name="Sahu N."/>
            <person name="Indic B."/>
            <person name="Wong-Bajracharya J."/>
            <person name="Merenyi Z."/>
            <person name="Ke H.-M."/>
            <person name="Monk M."/>
            <person name="Kocsube S."/>
            <person name="Drula E."/>
            <person name="Lipzen A."/>
            <person name="Balint B."/>
            <person name="Henrissat B."/>
            <person name="Andreopoulos B."/>
            <person name="Martin F.M."/>
            <person name="Harder C.B."/>
            <person name="Rigling D."/>
            <person name="Ford K.L."/>
            <person name="Foster G.D."/>
            <person name="Pangilinan J."/>
            <person name="Papanicolaou A."/>
            <person name="Barry K."/>
            <person name="LaButti K."/>
            <person name="Viragh M."/>
            <person name="Koriabine M."/>
            <person name="Yan M."/>
            <person name="Riley R."/>
            <person name="Champramary S."/>
            <person name="Plett K.L."/>
            <person name="Tsai I.J."/>
            <person name="Slot J."/>
            <person name="Sipos G."/>
            <person name="Plett J."/>
            <person name="Nagy L.G."/>
            <person name="Grigoriev I.V."/>
        </authorList>
    </citation>
    <scope>NUCLEOTIDE SEQUENCE</scope>
    <source>
        <strain evidence="2">CCBAS 213</strain>
    </source>
</reference>
<gene>
    <name evidence="2" type="ORF">EV420DRAFT_1643200</name>
</gene>
<name>A0AA39KBW7_ARMTA</name>
<evidence type="ECO:0000256" key="1">
    <source>
        <dbReference type="SAM" id="Phobius"/>
    </source>
</evidence>
<feature type="transmembrane region" description="Helical" evidence="1">
    <location>
        <begin position="314"/>
        <end position="332"/>
    </location>
</feature>
<proteinExistence type="predicted"/>
<keyword evidence="1" id="KW-0472">Membrane</keyword>
<keyword evidence="3" id="KW-1185">Reference proteome</keyword>
<keyword evidence="1" id="KW-0812">Transmembrane</keyword>
<evidence type="ECO:0000313" key="2">
    <source>
        <dbReference type="EMBL" id="KAK0458316.1"/>
    </source>
</evidence>
<comment type="caution">
    <text evidence="2">The sequence shown here is derived from an EMBL/GenBank/DDBJ whole genome shotgun (WGS) entry which is preliminary data.</text>
</comment>
<protein>
    <submittedName>
        <fullName evidence="2">Uncharacterized protein</fullName>
    </submittedName>
</protein>
<dbReference type="EMBL" id="JAUEPS010000018">
    <property type="protein sequence ID" value="KAK0458316.1"/>
    <property type="molecule type" value="Genomic_DNA"/>
</dbReference>
<dbReference type="RefSeq" id="XP_060330604.1">
    <property type="nucleotide sequence ID" value="XM_060477465.1"/>
</dbReference>
<accession>A0AA39KBW7</accession>
<organism evidence="2 3">
    <name type="scientific">Armillaria tabescens</name>
    <name type="common">Ringless honey mushroom</name>
    <name type="synonym">Agaricus tabescens</name>
    <dbReference type="NCBI Taxonomy" id="1929756"/>
    <lineage>
        <taxon>Eukaryota</taxon>
        <taxon>Fungi</taxon>
        <taxon>Dikarya</taxon>
        <taxon>Basidiomycota</taxon>
        <taxon>Agaricomycotina</taxon>
        <taxon>Agaricomycetes</taxon>
        <taxon>Agaricomycetidae</taxon>
        <taxon>Agaricales</taxon>
        <taxon>Marasmiineae</taxon>
        <taxon>Physalacriaceae</taxon>
        <taxon>Desarmillaria</taxon>
    </lineage>
</organism>
<dbReference type="AlphaFoldDB" id="A0AA39KBW7"/>
<dbReference type="GeneID" id="85361013"/>
<evidence type="ECO:0000313" key="3">
    <source>
        <dbReference type="Proteomes" id="UP001175211"/>
    </source>
</evidence>
<dbReference type="Proteomes" id="UP001175211">
    <property type="component" value="Unassembled WGS sequence"/>
</dbReference>
<keyword evidence="1" id="KW-1133">Transmembrane helix</keyword>